<evidence type="ECO:0000313" key="2">
    <source>
        <dbReference type="EMBL" id="KAE8397248.1"/>
    </source>
</evidence>
<dbReference type="AlphaFoldDB" id="A0A5N7CUB0"/>
<protein>
    <submittedName>
        <fullName evidence="2">Uncharacterized protein</fullName>
    </submittedName>
</protein>
<organism evidence="2 3">
    <name type="scientific">Aspergillus pseudonomiae</name>
    <dbReference type="NCBI Taxonomy" id="1506151"/>
    <lineage>
        <taxon>Eukaryota</taxon>
        <taxon>Fungi</taxon>
        <taxon>Dikarya</taxon>
        <taxon>Ascomycota</taxon>
        <taxon>Pezizomycotina</taxon>
        <taxon>Eurotiomycetes</taxon>
        <taxon>Eurotiomycetidae</taxon>
        <taxon>Eurotiales</taxon>
        <taxon>Aspergillaceae</taxon>
        <taxon>Aspergillus</taxon>
        <taxon>Aspergillus subgen. Circumdati</taxon>
    </lineage>
</organism>
<dbReference type="RefSeq" id="XP_031934567.1">
    <property type="nucleotide sequence ID" value="XM_032083883.1"/>
</dbReference>
<sequence>MAIDEVYGSEAPEKTWEHVIPGYVVYGFFWCSASKSVPCLILVIRGDLVSSIGFLTPVAFFWIARTRGASQPCLALTFRATWGSRNPITLPAPHADRADVKLEQKTDLSNGVSVTDSDSADVR</sequence>
<gene>
    <name evidence="2" type="ORF">BDV37DRAFT_266170</name>
</gene>
<feature type="compositionally biased region" description="Polar residues" evidence="1">
    <location>
        <begin position="107"/>
        <end position="117"/>
    </location>
</feature>
<accession>A0A5N7CUB0</accession>
<evidence type="ECO:0000313" key="3">
    <source>
        <dbReference type="Proteomes" id="UP000325579"/>
    </source>
</evidence>
<dbReference type="Proteomes" id="UP000325579">
    <property type="component" value="Unassembled WGS sequence"/>
</dbReference>
<keyword evidence="3" id="KW-1185">Reference proteome</keyword>
<dbReference type="GeneID" id="43668574"/>
<name>A0A5N7CUB0_9EURO</name>
<feature type="region of interest" description="Disordered" evidence="1">
    <location>
        <begin position="102"/>
        <end position="123"/>
    </location>
</feature>
<dbReference type="EMBL" id="ML736907">
    <property type="protein sequence ID" value="KAE8397248.1"/>
    <property type="molecule type" value="Genomic_DNA"/>
</dbReference>
<evidence type="ECO:0000256" key="1">
    <source>
        <dbReference type="SAM" id="MobiDB-lite"/>
    </source>
</evidence>
<proteinExistence type="predicted"/>
<reference evidence="2 3" key="1">
    <citation type="submission" date="2019-04" db="EMBL/GenBank/DDBJ databases">
        <authorList>
            <consortium name="DOE Joint Genome Institute"/>
            <person name="Mondo S."/>
            <person name="Kjaerbolling I."/>
            <person name="Vesth T."/>
            <person name="Frisvad J.C."/>
            <person name="Nybo J.L."/>
            <person name="Theobald S."/>
            <person name="Kildgaard S."/>
            <person name="Isbrandt T."/>
            <person name="Kuo A."/>
            <person name="Sato A."/>
            <person name="Lyhne E.K."/>
            <person name="Kogle M.E."/>
            <person name="Wiebenga A."/>
            <person name="Kun R.S."/>
            <person name="Lubbers R.J."/>
            <person name="Makela M.R."/>
            <person name="Barry K."/>
            <person name="Chovatia M."/>
            <person name="Clum A."/>
            <person name="Daum C."/>
            <person name="Haridas S."/>
            <person name="He G."/>
            <person name="LaButti K."/>
            <person name="Lipzen A."/>
            <person name="Riley R."/>
            <person name="Salamov A."/>
            <person name="Simmons B.A."/>
            <person name="Magnuson J.K."/>
            <person name="Henrissat B."/>
            <person name="Mortensen U.H."/>
            <person name="Larsen T.O."/>
            <person name="Devries R.P."/>
            <person name="Grigoriev I.V."/>
            <person name="Machida M."/>
            <person name="Baker S.E."/>
            <person name="Andersen M.R."/>
            <person name="Cantor M.N."/>
            <person name="Hua S.X."/>
        </authorList>
    </citation>
    <scope>NUCLEOTIDE SEQUENCE [LARGE SCALE GENOMIC DNA]</scope>
    <source>
        <strain evidence="2 3">CBS 119388</strain>
    </source>
</reference>